<gene>
    <name evidence="4" type="primary">FTSJD2</name>
    <name evidence="4" type="ORF">HK100_003298</name>
</gene>
<dbReference type="SUPFAM" id="SSF53335">
    <property type="entry name" value="S-adenosyl-L-methionine-dependent methyltransferases"/>
    <property type="match status" value="1"/>
</dbReference>
<dbReference type="InterPro" id="IPR029063">
    <property type="entry name" value="SAM-dependent_MTases_sf"/>
</dbReference>
<sequence>MSVYANDSQYQSTTAESLVPPPRMTPPSQFNFSSNVRVSNNRNVRERDHRGQRDYHDYHERDRDRDRDYHKDRERDRNYNRDYNIRDRDSFRSSQHQQQQQQLQDQFQPTLQQFPQNYNSQCAQQSFQQPPLHSVFKIVQSAEWFGLESVVSTSPVSFPVIDIDMRKACLPNFDLFCYNALVSNLARKRIAIAALDQKVLVQARSATNAFALVSDAQNIFINRAAIKMANLDALTNADGNGGSIVSRMISTGAQTGGKLRFVDLCSGPGGFSEYILFRLRRKGFPNKSAPIIRGYGITLRGELDFDESLIRRERDFFVPFYGRDGTGDLTILENLDAFANRVVGVDQKIGRVALVTADGAFSCAGDEGNQENHVKLVLLAEILAMFKVLRRGGDFVIKTFELLTPFSVGLVYILYKSFKRISISKPFSSRPANSERYIICQDLVNPPPVELIQQLSEGLKTLRGLRQPPAHDAFSGGLVSSHTIPPAGFIPLEERIALGLFDIYSLINVDDIMKNDEAFVEWIKESNVKITMRQIEALEKIENFVRDGTNSVSNSEQQEISK</sequence>
<evidence type="ECO:0000256" key="1">
    <source>
        <dbReference type="RuleBase" id="RU368012"/>
    </source>
</evidence>
<dbReference type="Proteomes" id="UP001211907">
    <property type="component" value="Unassembled WGS sequence"/>
</dbReference>
<dbReference type="AlphaFoldDB" id="A0AAD5SV46"/>
<dbReference type="InterPro" id="IPR025816">
    <property type="entry name" value="RrmJ-type_MeTrfase"/>
</dbReference>
<dbReference type="PANTHER" id="PTHR16121">
    <property type="entry name" value="CAP-SPECIFIC MRNA (NUCLEOSIDE-2'-O-)-METHYLTRANSFERASE 1-RELATED"/>
    <property type="match status" value="1"/>
</dbReference>
<evidence type="ECO:0000313" key="4">
    <source>
        <dbReference type="EMBL" id="KAJ3109457.1"/>
    </source>
</evidence>
<dbReference type="Pfam" id="PF01728">
    <property type="entry name" value="FtsJ"/>
    <property type="match status" value="1"/>
</dbReference>
<dbReference type="EMBL" id="JADGJH010001812">
    <property type="protein sequence ID" value="KAJ3109457.1"/>
    <property type="molecule type" value="Genomic_DNA"/>
</dbReference>
<comment type="function">
    <text evidence="1">S-adenosyl-L-methionine-dependent methyltransferase that mediates RNA cap1 2'-O-ribose methylation to the 5'-cap structure of RNAs. Methylates the ribose of the first nucleotide of a m(7)GpppG-capped mRNA to produce m(7)GpppNmp (cap1).</text>
</comment>
<name>A0AAD5SV46_9FUNG</name>
<dbReference type="GO" id="GO:0032259">
    <property type="term" value="P:methylation"/>
    <property type="evidence" value="ECO:0007669"/>
    <property type="project" value="UniProtKB-KW"/>
</dbReference>
<comment type="subcellular location">
    <subcellularLocation>
        <location evidence="1">Nucleus</location>
    </subcellularLocation>
</comment>
<dbReference type="GO" id="GO:0004483">
    <property type="term" value="F:methyltransferase cap1 activity"/>
    <property type="evidence" value="ECO:0007669"/>
    <property type="project" value="UniProtKB-UniRule"/>
</dbReference>
<protein>
    <recommendedName>
        <fullName evidence="1">Cap-specific mRNA (nucleoside-2'-O-)-methyltransferase 1</fullName>
        <ecNumber evidence="1">2.1.1.57</ecNumber>
    </recommendedName>
    <alternativeName>
        <fullName evidence="1">Cap1 2'O-ribose methyltransferase 1</fullName>
    </alternativeName>
</protein>
<dbReference type="Gene3D" id="3.40.50.12760">
    <property type="match status" value="1"/>
</dbReference>
<evidence type="ECO:0000256" key="2">
    <source>
        <dbReference type="SAM" id="MobiDB-lite"/>
    </source>
</evidence>
<dbReference type="PROSITE" id="PS51613">
    <property type="entry name" value="SAM_MT_RRMJ"/>
    <property type="match status" value="1"/>
</dbReference>
<dbReference type="EC" id="2.1.1.57" evidence="1"/>
<feature type="compositionally biased region" description="Polar residues" evidence="2">
    <location>
        <begin position="1"/>
        <end position="16"/>
    </location>
</feature>
<keyword evidence="1" id="KW-0808">Transferase</keyword>
<feature type="region of interest" description="Disordered" evidence="2">
    <location>
        <begin position="1"/>
        <end position="105"/>
    </location>
</feature>
<dbReference type="GO" id="GO:0006370">
    <property type="term" value="P:7-methylguanosine mRNA capping"/>
    <property type="evidence" value="ECO:0007669"/>
    <property type="project" value="UniProtKB-UniRule"/>
</dbReference>
<evidence type="ECO:0000313" key="5">
    <source>
        <dbReference type="Proteomes" id="UP001211907"/>
    </source>
</evidence>
<dbReference type="InterPro" id="IPR002877">
    <property type="entry name" value="RNA_MeTrfase_FtsJ_dom"/>
</dbReference>
<keyword evidence="5" id="KW-1185">Reference proteome</keyword>
<keyword evidence="1" id="KW-0507">mRNA processing</keyword>
<feature type="non-terminal residue" evidence="4">
    <location>
        <position position="562"/>
    </location>
</feature>
<keyword evidence="1" id="KW-0949">S-adenosyl-L-methionine</keyword>
<accession>A0AAD5SV46</accession>
<reference evidence="4" key="1">
    <citation type="submission" date="2020-05" db="EMBL/GenBank/DDBJ databases">
        <title>Phylogenomic resolution of chytrid fungi.</title>
        <authorList>
            <person name="Stajich J.E."/>
            <person name="Amses K."/>
            <person name="Simmons R."/>
            <person name="Seto K."/>
            <person name="Myers J."/>
            <person name="Bonds A."/>
            <person name="Quandt C.A."/>
            <person name="Barry K."/>
            <person name="Liu P."/>
            <person name="Grigoriev I."/>
            <person name="Longcore J.E."/>
            <person name="James T.Y."/>
        </authorList>
    </citation>
    <scope>NUCLEOTIDE SEQUENCE</scope>
    <source>
        <strain evidence="4">JEL0513</strain>
    </source>
</reference>
<comment type="catalytic activity">
    <reaction evidence="1">
        <text>a 5'-end (N(7)-methyl 5'-triphosphoguanosine)-ribonucleoside in mRNA + S-adenosyl-L-methionine = a 5'-end (N(7)-methyl 5'-triphosphoguanosine)-(2'-O-methyl-ribonucleoside) in mRNA + S-adenosyl-L-homocysteine + H(+)</text>
        <dbReference type="Rhea" id="RHEA:67020"/>
        <dbReference type="Rhea" id="RHEA-COMP:17167"/>
        <dbReference type="Rhea" id="RHEA-COMP:17168"/>
        <dbReference type="ChEBI" id="CHEBI:15378"/>
        <dbReference type="ChEBI" id="CHEBI:57856"/>
        <dbReference type="ChEBI" id="CHEBI:59789"/>
        <dbReference type="ChEBI" id="CHEBI:156461"/>
        <dbReference type="ChEBI" id="CHEBI:167609"/>
        <dbReference type="EC" id="2.1.1.57"/>
    </reaction>
</comment>
<feature type="domain" description="RrmJ-type SAM-dependent 2'-O-MTase" evidence="3">
    <location>
        <begin position="219"/>
        <end position="444"/>
    </location>
</feature>
<organism evidence="4 5">
    <name type="scientific">Physocladia obscura</name>
    <dbReference type="NCBI Taxonomy" id="109957"/>
    <lineage>
        <taxon>Eukaryota</taxon>
        <taxon>Fungi</taxon>
        <taxon>Fungi incertae sedis</taxon>
        <taxon>Chytridiomycota</taxon>
        <taxon>Chytridiomycota incertae sedis</taxon>
        <taxon>Chytridiomycetes</taxon>
        <taxon>Chytridiales</taxon>
        <taxon>Chytriomycetaceae</taxon>
        <taxon>Physocladia</taxon>
    </lineage>
</organism>
<dbReference type="PANTHER" id="PTHR16121:SF0">
    <property type="entry name" value="CAP-SPECIFIC MRNA (NUCLEOSIDE-2'-O-)-METHYLTRANSFERASE 1"/>
    <property type="match status" value="1"/>
</dbReference>
<dbReference type="GO" id="GO:0005737">
    <property type="term" value="C:cytoplasm"/>
    <property type="evidence" value="ECO:0007669"/>
    <property type="project" value="TreeGrafter"/>
</dbReference>
<dbReference type="GO" id="GO:0005634">
    <property type="term" value="C:nucleus"/>
    <property type="evidence" value="ECO:0007669"/>
    <property type="project" value="UniProtKB-SubCell"/>
</dbReference>
<feature type="compositionally biased region" description="Low complexity" evidence="2">
    <location>
        <begin position="30"/>
        <end position="42"/>
    </location>
</feature>
<dbReference type="InterPro" id="IPR050851">
    <property type="entry name" value="mRNA_Cap_2O-Ribose_MeTrfase"/>
</dbReference>
<evidence type="ECO:0000259" key="3">
    <source>
        <dbReference type="PROSITE" id="PS51613"/>
    </source>
</evidence>
<keyword evidence="1" id="KW-0506">mRNA capping</keyword>
<keyword evidence="1" id="KW-0539">Nucleus</keyword>
<dbReference type="GO" id="GO:0016556">
    <property type="term" value="P:mRNA modification"/>
    <property type="evidence" value="ECO:0007669"/>
    <property type="project" value="UniProtKB-UniRule"/>
</dbReference>
<dbReference type="GO" id="GO:0003676">
    <property type="term" value="F:nucleic acid binding"/>
    <property type="evidence" value="ECO:0007669"/>
    <property type="project" value="UniProtKB-UniRule"/>
</dbReference>
<comment type="caution">
    <text evidence="4">The sequence shown here is derived from an EMBL/GenBank/DDBJ whole genome shotgun (WGS) entry which is preliminary data.</text>
</comment>
<feature type="compositionally biased region" description="Basic and acidic residues" evidence="2">
    <location>
        <begin position="43"/>
        <end position="91"/>
    </location>
</feature>
<keyword evidence="1 4" id="KW-0489">Methyltransferase</keyword>
<proteinExistence type="predicted"/>
<feature type="compositionally biased region" description="Low complexity" evidence="2">
    <location>
        <begin position="95"/>
        <end position="105"/>
    </location>
</feature>